<evidence type="ECO:0000256" key="2">
    <source>
        <dbReference type="ARBA" id="ARBA00022840"/>
    </source>
</evidence>
<dbReference type="eggNOG" id="COG4098">
    <property type="taxonomic scope" value="Bacteria"/>
</dbReference>
<dbReference type="InterPro" id="IPR027417">
    <property type="entry name" value="P-loop_NTPase"/>
</dbReference>
<dbReference type="SMART" id="SM00487">
    <property type="entry name" value="DEXDc"/>
    <property type="match status" value="1"/>
</dbReference>
<keyword evidence="1" id="KW-0547">Nucleotide-binding</keyword>
<keyword evidence="3" id="KW-0238">DNA-binding</keyword>
<dbReference type="EMBL" id="ADKX01000003">
    <property type="protein sequence ID" value="EFW06421.1"/>
    <property type="molecule type" value="Genomic_DNA"/>
</dbReference>
<dbReference type="Pfam" id="PF04851">
    <property type="entry name" value="ResIII"/>
    <property type="match status" value="1"/>
</dbReference>
<dbReference type="InterPro" id="IPR001650">
    <property type="entry name" value="Helicase_C-like"/>
</dbReference>
<keyword evidence="7" id="KW-1185">Reference proteome</keyword>
<gene>
    <name evidence="6" type="ORF">HMPREF9488_00308</name>
</gene>
<evidence type="ECO:0000256" key="1">
    <source>
        <dbReference type="ARBA" id="ARBA00022741"/>
    </source>
</evidence>
<evidence type="ECO:0000256" key="3">
    <source>
        <dbReference type="ARBA" id="ARBA00023125"/>
    </source>
</evidence>
<evidence type="ECO:0000313" key="6">
    <source>
        <dbReference type="EMBL" id="EFW06421.1"/>
    </source>
</evidence>
<comment type="caution">
    <text evidence="6">The sequence shown here is derived from an EMBL/GenBank/DDBJ whole genome shotgun (WGS) entry which is preliminary data.</text>
</comment>
<dbReference type="PROSITE" id="PS51192">
    <property type="entry name" value="HELICASE_ATP_BIND_1"/>
    <property type="match status" value="1"/>
</dbReference>
<proteinExistence type="predicted"/>
<protein>
    <submittedName>
        <fullName evidence="6">Uncharacterized protein</fullName>
    </submittedName>
</protein>
<organism evidence="6 7">
    <name type="scientific">Coprobacillus cateniformis</name>
    <dbReference type="NCBI Taxonomy" id="100884"/>
    <lineage>
        <taxon>Bacteria</taxon>
        <taxon>Bacillati</taxon>
        <taxon>Bacillota</taxon>
        <taxon>Erysipelotrichia</taxon>
        <taxon>Erysipelotrichales</taxon>
        <taxon>Coprobacillaceae</taxon>
        <taxon>Coprobacillus</taxon>
    </lineage>
</organism>
<dbReference type="Gene3D" id="3.40.50.300">
    <property type="entry name" value="P-loop containing nucleotide triphosphate hydrolases"/>
    <property type="match status" value="2"/>
</dbReference>
<dbReference type="OrthoDB" id="2077914at2"/>
<dbReference type="GO" id="GO:0003677">
    <property type="term" value="F:DNA binding"/>
    <property type="evidence" value="ECO:0007669"/>
    <property type="project" value="UniProtKB-KW"/>
</dbReference>
<keyword evidence="2" id="KW-0067">ATP-binding</keyword>
<feature type="domain" description="Helicase ATP-binding" evidence="4">
    <location>
        <begin position="70"/>
        <end position="221"/>
    </location>
</feature>
<dbReference type="InterPro" id="IPR014001">
    <property type="entry name" value="Helicase_ATP-bd"/>
</dbReference>
<dbReference type="GO" id="GO:0043138">
    <property type="term" value="F:3'-5' DNA helicase activity"/>
    <property type="evidence" value="ECO:0007669"/>
    <property type="project" value="TreeGrafter"/>
</dbReference>
<dbReference type="Pfam" id="PF00271">
    <property type="entry name" value="Helicase_C"/>
    <property type="match status" value="1"/>
</dbReference>
<dbReference type="GO" id="GO:0006310">
    <property type="term" value="P:DNA recombination"/>
    <property type="evidence" value="ECO:0007669"/>
    <property type="project" value="TreeGrafter"/>
</dbReference>
<dbReference type="PANTHER" id="PTHR30580:SF1">
    <property type="entry name" value="COMF OPERON PROTEIN 1"/>
    <property type="match status" value="1"/>
</dbReference>
<dbReference type="GO" id="GO:0016787">
    <property type="term" value="F:hydrolase activity"/>
    <property type="evidence" value="ECO:0007669"/>
    <property type="project" value="InterPro"/>
</dbReference>
<dbReference type="SUPFAM" id="SSF52540">
    <property type="entry name" value="P-loop containing nucleoside triphosphate hydrolases"/>
    <property type="match status" value="1"/>
</dbReference>
<dbReference type="PROSITE" id="PS51194">
    <property type="entry name" value="HELICASE_CTER"/>
    <property type="match status" value="1"/>
</dbReference>
<accession>E7G6C0</accession>
<reference evidence="6 7" key="1">
    <citation type="submission" date="2010-12" db="EMBL/GenBank/DDBJ databases">
        <title>The Genome Sequence of Coprobacillus sp. strain 29_1.</title>
        <authorList>
            <consortium name="The Broad Institute Genome Sequencing Platform"/>
            <person name="Earl A."/>
            <person name="Ward D."/>
            <person name="Feldgarden M."/>
            <person name="Gevers D."/>
            <person name="Daigneault M."/>
            <person name="Sibley C.D."/>
            <person name="White A."/>
            <person name="Strauss J."/>
            <person name="Allen-Vercoe E."/>
            <person name="Young S.K."/>
            <person name="Zeng Q."/>
            <person name="Gargeya S."/>
            <person name="Fitzgerald M."/>
            <person name="Haas B."/>
            <person name="Abouelleil A."/>
            <person name="Alvarado L."/>
            <person name="Arachchi H.M."/>
            <person name="Berlin A."/>
            <person name="Brown A."/>
            <person name="Chapman S.B."/>
            <person name="Chen Z."/>
            <person name="Dunbar C."/>
            <person name="Freedman E."/>
            <person name="Gearin G."/>
            <person name="Gellesch M."/>
            <person name="Goldberg J."/>
            <person name="Griggs A."/>
            <person name="Gujja S."/>
            <person name="Heilman E."/>
            <person name="Heiman D."/>
            <person name="Howarth C."/>
            <person name="Larson L."/>
            <person name="Lui A."/>
            <person name="MacDonald P.J.P."/>
            <person name="Mehta T."/>
            <person name="Montmayeur A."/>
            <person name="Murphy C."/>
            <person name="Neiman D."/>
            <person name="Pearson M."/>
            <person name="Priest M."/>
            <person name="Roberts A."/>
            <person name="Saif S."/>
            <person name="Shea T."/>
            <person name="Shenoy N."/>
            <person name="Sisk P."/>
            <person name="Stolte C."/>
            <person name="Sykes S."/>
            <person name="White J."/>
            <person name="Yandava C."/>
            <person name="Nusbaum C."/>
            <person name="Birren B."/>
        </authorList>
    </citation>
    <scope>NUCLEOTIDE SEQUENCE [LARGE SCALE GENOMIC DNA]</scope>
    <source>
        <strain evidence="6 7">29_1</strain>
    </source>
</reference>
<dbReference type="AlphaFoldDB" id="E7G6C0"/>
<dbReference type="GO" id="GO:0006302">
    <property type="term" value="P:double-strand break repair"/>
    <property type="evidence" value="ECO:0007669"/>
    <property type="project" value="TreeGrafter"/>
</dbReference>
<evidence type="ECO:0000259" key="4">
    <source>
        <dbReference type="PROSITE" id="PS51192"/>
    </source>
</evidence>
<dbReference type="HOGENOM" id="CLU_024742_0_0_9"/>
<dbReference type="GeneID" id="78229277"/>
<dbReference type="Proteomes" id="UP000003157">
    <property type="component" value="Unassembled WGS sequence"/>
</dbReference>
<dbReference type="GO" id="GO:0006270">
    <property type="term" value="P:DNA replication initiation"/>
    <property type="evidence" value="ECO:0007669"/>
    <property type="project" value="TreeGrafter"/>
</dbReference>
<dbReference type="GO" id="GO:0005524">
    <property type="term" value="F:ATP binding"/>
    <property type="evidence" value="ECO:0007669"/>
    <property type="project" value="UniProtKB-KW"/>
</dbReference>
<sequence length="377" mass="44048">MQCPRCHNTNLQHLYKVNGQYYCRECISFHRVYVKQERFTKKIQYPLIYHHYQLDFELSRQQKKISQKLVENYQQKKNSLVLAVCGSGKTEIVYEVICYALSQGQRVCFCIPRKELVKELYERICQSFSHTVIGVLYGGYQQNLDAQFIICTMHQLYKFENDIGFDLMIADEVDAFPFYQNRVLNEIFTRCCLGNYIKLSATFASEDIQGEELLFMNRRYHGYDLPVPQMILSPSFLQKLILVLLILFMHKKIIVYVPTVAIVYQLVHTLRSIVDIEGVSSHHPHNQKTIQELKEGKIQVIVSTTLLERGMTVEDVQVIVYHGEHVLFDERTLIQIAGRVGRKPDFPTGKVYILTSERTKGITQCIKTIRRLNQMNV</sequence>
<dbReference type="PANTHER" id="PTHR30580">
    <property type="entry name" value="PRIMOSOMAL PROTEIN N"/>
    <property type="match status" value="1"/>
</dbReference>
<dbReference type="RefSeq" id="WP_008787436.1">
    <property type="nucleotide sequence ID" value="NZ_AKCB01000001.1"/>
</dbReference>
<dbReference type="SMART" id="SM00490">
    <property type="entry name" value="HELICc"/>
    <property type="match status" value="1"/>
</dbReference>
<evidence type="ECO:0000259" key="5">
    <source>
        <dbReference type="PROSITE" id="PS51194"/>
    </source>
</evidence>
<evidence type="ECO:0000313" key="7">
    <source>
        <dbReference type="Proteomes" id="UP000003157"/>
    </source>
</evidence>
<dbReference type="STRING" id="100884.GCA_000269565_01400"/>
<dbReference type="InterPro" id="IPR006935">
    <property type="entry name" value="Helicase/UvrB_N"/>
</dbReference>
<name>E7G6C0_9FIRM</name>
<feature type="domain" description="Helicase C-terminal" evidence="5">
    <location>
        <begin position="241"/>
        <end position="377"/>
    </location>
</feature>